<keyword evidence="6" id="KW-0175">Coiled coil</keyword>
<evidence type="ECO:0000256" key="1">
    <source>
        <dbReference type="ARBA" id="ARBA00004123"/>
    </source>
</evidence>
<feature type="compositionally biased region" description="Basic and acidic residues" evidence="7">
    <location>
        <begin position="788"/>
        <end position="807"/>
    </location>
</feature>
<dbReference type="InterPro" id="IPR052207">
    <property type="entry name" value="Max-like/E-box_TFs"/>
</dbReference>
<evidence type="ECO:0000256" key="5">
    <source>
        <dbReference type="ARBA" id="ARBA00023242"/>
    </source>
</evidence>
<dbReference type="Proteomes" id="UP001652626">
    <property type="component" value="Chromosome 8"/>
</dbReference>
<feature type="region of interest" description="Disordered" evidence="7">
    <location>
        <begin position="309"/>
        <end position="331"/>
    </location>
</feature>
<gene>
    <name evidence="10" type="primary">LOC113400065</name>
</gene>
<feature type="compositionally biased region" description="Low complexity" evidence="7">
    <location>
        <begin position="675"/>
        <end position="685"/>
    </location>
</feature>
<dbReference type="RefSeq" id="XP_026495231.2">
    <property type="nucleotide sequence ID" value="XM_026639446.2"/>
</dbReference>
<keyword evidence="3" id="KW-0238">DNA-binding</keyword>
<feature type="compositionally biased region" description="Basic residues" evidence="7">
    <location>
        <begin position="639"/>
        <end position="649"/>
    </location>
</feature>
<dbReference type="GO" id="GO:0000978">
    <property type="term" value="F:RNA polymerase II cis-regulatory region sequence-specific DNA binding"/>
    <property type="evidence" value="ECO:0007669"/>
    <property type="project" value="TreeGrafter"/>
</dbReference>
<feature type="coiled-coil region" evidence="6">
    <location>
        <begin position="839"/>
        <end position="873"/>
    </location>
</feature>
<feature type="compositionally biased region" description="Polar residues" evidence="7">
    <location>
        <begin position="773"/>
        <end position="786"/>
    </location>
</feature>
<proteinExistence type="predicted"/>
<evidence type="ECO:0000259" key="8">
    <source>
        <dbReference type="PROSITE" id="PS50888"/>
    </source>
</evidence>
<dbReference type="SMART" id="SM00353">
    <property type="entry name" value="HLH"/>
    <property type="match status" value="1"/>
</dbReference>
<name>A0A8B8IGJ4_VANTA</name>
<dbReference type="Pfam" id="PF00010">
    <property type="entry name" value="HLH"/>
    <property type="match status" value="1"/>
</dbReference>
<dbReference type="PANTHER" id="PTHR15741:SF37">
    <property type="entry name" value="LD38259P"/>
    <property type="match status" value="1"/>
</dbReference>
<dbReference type="Gene3D" id="4.10.280.10">
    <property type="entry name" value="Helix-loop-helix DNA-binding domain"/>
    <property type="match status" value="1"/>
</dbReference>
<dbReference type="OrthoDB" id="6022628at2759"/>
<evidence type="ECO:0000256" key="6">
    <source>
        <dbReference type="SAM" id="Coils"/>
    </source>
</evidence>
<sequence length="999" mass="110739">MFYRLSFLSFIIYKIMTHVEKRQSRPGKEAIHSGHFMVSQFEAEDQDDFDDLAIPVPDEEQNAPKESAVATYTLPTTSEIFQHSDKEDSKQHQQLSIEISLTKLFKCMTLAYRQKLTSPKWNRFKGIKLRWKDKIRLNNVIWRCWHMQFIKKQNTLVCQFASPLDVDTHVKPETTILEGKYWKRRAEAVIAEYKKWRMFHIMRLFGKGDTSVQDSMSKLCGFQMSDMDTVESQCSDFAANMLTDEDYLTFMSDTLFSTITNHQPFAFPDCREIARGASLADFIQPSLGPLQPNLDDLMDTLEPFQDLLSSSRLPPVPEETTISSEDPLYRSGMSVDSYNPQNYIADNQNTTVAMPTSQMTIHGTNSNTQMISMSEPVKNDQLRVYNGRLFATSELSNNILGTQEMLPSFPQNTYEQQNATHPEQMHGNVYASKSPRVQFVNTQTKILPQQDTCYPKYNSALPPSQTAPETVSLLQQPVQNSKYASTLVIQGRSGYGREKPRSRLSHYSGQVTNNHYQGYSQPLQNQVHVAPQNYEVRPSVRHSPPQMQYLQPNPVDFKAKSSPNSVNTRSFKLPSPPLVPVTSQQVQVAVGVNVVSGLSAASAKSVRNKEQYRSHSLPLGAQLGADWVVSAPANTHTPSHTHTHAHAHAHSLDASSTHASRAREVTPGAIRIRSRSSSSGVPAEGASGGVGGGGGGATRRPPSLTSVASEPTLPQASVMLAQLLSAQHSQSLYKLNNSVEESVGVSDPTKSPILRGQPSPIGSDIISPHHSRAQSLSPPGSPSSERAGSPRESREARRTHLHAEQKRRYNIKNGFDTLQALIPHLNTNPAAKISKAAMLQKGAEYIKQLKAERNQIKEEMESLRQQIECLNNSISNCHSLLPATGAPVSRGRAGRLREMFAAHVAARTAHNWKYWLFSVVSAALVESFSACVSCSSAADLVRTTLLWAEQHCSLVEMRPAVLNSLRVLCTTTDILTSPERLADEARAAAAAAGVKREPT</sequence>
<keyword evidence="2" id="KW-0805">Transcription regulation</keyword>
<accession>A0A8B8IGJ4</accession>
<dbReference type="CDD" id="cd21739">
    <property type="entry name" value="NES2-NLS_ChREBP-like"/>
    <property type="match status" value="1"/>
</dbReference>
<feature type="domain" description="BHLH" evidence="8">
    <location>
        <begin position="795"/>
        <end position="849"/>
    </location>
</feature>
<evidence type="ECO:0000256" key="3">
    <source>
        <dbReference type="ARBA" id="ARBA00023125"/>
    </source>
</evidence>
<keyword evidence="4" id="KW-0804">Transcription</keyword>
<keyword evidence="9" id="KW-1185">Reference proteome</keyword>
<reference evidence="10" key="1">
    <citation type="submission" date="2025-08" db="UniProtKB">
        <authorList>
            <consortium name="RefSeq"/>
        </authorList>
    </citation>
    <scope>IDENTIFICATION</scope>
    <source>
        <tissue evidence="10">Whole body</tissue>
    </source>
</reference>
<keyword evidence="5" id="KW-0539">Nucleus</keyword>
<dbReference type="SUPFAM" id="SSF47459">
    <property type="entry name" value="HLH, helix-loop-helix DNA-binding domain"/>
    <property type="match status" value="1"/>
</dbReference>
<dbReference type="OMA" id="TEFHSSI"/>
<dbReference type="GO" id="GO:0000981">
    <property type="term" value="F:DNA-binding transcription factor activity, RNA polymerase II-specific"/>
    <property type="evidence" value="ECO:0007669"/>
    <property type="project" value="TreeGrafter"/>
</dbReference>
<dbReference type="InterPro" id="IPR011598">
    <property type="entry name" value="bHLH_dom"/>
</dbReference>
<feature type="region of interest" description="Disordered" evidence="7">
    <location>
        <begin position="741"/>
        <end position="808"/>
    </location>
</feature>
<dbReference type="AlphaFoldDB" id="A0A8B8IGJ4"/>
<dbReference type="InterPro" id="IPR036638">
    <property type="entry name" value="HLH_DNA-bd_sf"/>
</dbReference>
<dbReference type="GO" id="GO:0005634">
    <property type="term" value="C:nucleus"/>
    <property type="evidence" value="ECO:0007669"/>
    <property type="project" value="UniProtKB-SubCell"/>
</dbReference>
<dbReference type="PANTHER" id="PTHR15741">
    <property type="entry name" value="BASIC HELIX-LOOP-HELIX ZIP TRANSCRIPTION FACTOR"/>
    <property type="match status" value="1"/>
</dbReference>
<comment type="subcellular location">
    <subcellularLocation>
        <location evidence="1">Nucleus</location>
    </subcellularLocation>
</comment>
<feature type="compositionally biased region" description="Gly residues" evidence="7">
    <location>
        <begin position="686"/>
        <end position="697"/>
    </location>
</feature>
<feature type="region of interest" description="Disordered" evidence="7">
    <location>
        <begin position="632"/>
        <end position="709"/>
    </location>
</feature>
<dbReference type="GO" id="GO:0046983">
    <property type="term" value="F:protein dimerization activity"/>
    <property type="evidence" value="ECO:0007669"/>
    <property type="project" value="InterPro"/>
</dbReference>
<dbReference type="PROSITE" id="PS50888">
    <property type="entry name" value="BHLH"/>
    <property type="match status" value="1"/>
</dbReference>
<organism evidence="9 10">
    <name type="scientific">Vanessa tameamea</name>
    <name type="common">Kamehameha butterfly</name>
    <dbReference type="NCBI Taxonomy" id="334116"/>
    <lineage>
        <taxon>Eukaryota</taxon>
        <taxon>Metazoa</taxon>
        <taxon>Ecdysozoa</taxon>
        <taxon>Arthropoda</taxon>
        <taxon>Hexapoda</taxon>
        <taxon>Insecta</taxon>
        <taxon>Pterygota</taxon>
        <taxon>Neoptera</taxon>
        <taxon>Endopterygota</taxon>
        <taxon>Lepidoptera</taxon>
        <taxon>Glossata</taxon>
        <taxon>Ditrysia</taxon>
        <taxon>Papilionoidea</taxon>
        <taxon>Nymphalidae</taxon>
        <taxon>Nymphalinae</taxon>
        <taxon>Vanessa</taxon>
    </lineage>
</organism>
<dbReference type="GeneID" id="113400065"/>
<protein>
    <submittedName>
        <fullName evidence="10">Carbohydrate-responsive element-binding protein isoform X1</fullName>
    </submittedName>
</protein>
<evidence type="ECO:0000313" key="10">
    <source>
        <dbReference type="RefSeq" id="XP_026495231.2"/>
    </source>
</evidence>
<evidence type="ECO:0000256" key="2">
    <source>
        <dbReference type="ARBA" id="ARBA00023015"/>
    </source>
</evidence>
<evidence type="ECO:0000256" key="7">
    <source>
        <dbReference type="SAM" id="MobiDB-lite"/>
    </source>
</evidence>
<evidence type="ECO:0000256" key="4">
    <source>
        <dbReference type="ARBA" id="ARBA00023163"/>
    </source>
</evidence>
<dbReference type="CDD" id="cd11405">
    <property type="entry name" value="bHLHzip_MLXIP_like"/>
    <property type="match status" value="1"/>
</dbReference>
<evidence type="ECO:0000313" key="9">
    <source>
        <dbReference type="Proteomes" id="UP001652626"/>
    </source>
</evidence>